<gene>
    <name evidence="1" type="ORF">IEQ34_000756</name>
</gene>
<comment type="caution">
    <text evidence="1">The sequence shown here is derived from an EMBL/GenBank/DDBJ whole genome shotgun (WGS) entry which is preliminary data.</text>
</comment>
<accession>A0AAV7HU26</accession>
<dbReference type="AlphaFoldDB" id="A0AAV7HU26"/>
<dbReference type="EMBL" id="JAGFBR010000001">
    <property type="protein sequence ID" value="KAH0471033.1"/>
    <property type="molecule type" value="Genomic_DNA"/>
</dbReference>
<dbReference type="Proteomes" id="UP000775213">
    <property type="component" value="Unassembled WGS sequence"/>
</dbReference>
<name>A0AAV7HU26_DENCH</name>
<evidence type="ECO:0000313" key="2">
    <source>
        <dbReference type="Proteomes" id="UP000775213"/>
    </source>
</evidence>
<keyword evidence="2" id="KW-1185">Reference proteome</keyword>
<protein>
    <submittedName>
        <fullName evidence="1">Uncharacterized protein</fullName>
    </submittedName>
</protein>
<evidence type="ECO:0000313" key="1">
    <source>
        <dbReference type="EMBL" id="KAH0471033.1"/>
    </source>
</evidence>
<organism evidence="1 2">
    <name type="scientific">Dendrobium chrysotoxum</name>
    <name type="common">Orchid</name>
    <dbReference type="NCBI Taxonomy" id="161865"/>
    <lineage>
        <taxon>Eukaryota</taxon>
        <taxon>Viridiplantae</taxon>
        <taxon>Streptophyta</taxon>
        <taxon>Embryophyta</taxon>
        <taxon>Tracheophyta</taxon>
        <taxon>Spermatophyta</taxon>
        <taxon>Magnoliopsida</taxon>
        <taxon>Liliopsida</taxon>
        <taxon>Asparagales</taxon>
        <taxon>Orchidaceae</taxon>
        <taxon>Epidendroideae</taxon>
        <taxon>Malaxideae</taxon>
        <taxon>Dendrobiinae</taxon>
        <taxon>Dendrobium</taxon>
    </lineage>
</organism>
<reference evidence="1 2" key="1">
    <citation type="journal article" date="2021" name="Hortic Res">
        <title>Chromosome-scale assembly of the Dendrobium chrysotoxum genome enhances the understanding of orchid evolution.</title>
        <authorList>
            <person name="Zhang Y."/>
            <person name="Zhang G.Q."/>
            <person name="Zhang D."/>
            <person name="Liu X.D."/>
            <person name="Xu X.Y."/>
            <person name="Sun W.H."/>
            <person name="Yu X."/>
            <person name="Zhu X."/>
            <person name="Wang Z.W."/>
            <person name="Zhao X."/>
            <person name="Zhong W.Y."/>
            <person name="Chen H."/>
            <person name="Yin W.L."/>
            <person name="Huang T."/>
            <person name="Niu S.C."/>
            <person name="Liu Z.J."/>
        </authorList>
    </citation>
    <scope>NUCLEOTIDE SEQUENCE [LARGE SCALE GENOMIC DNA]</scope>
    <source>
        <strain evidence="1">Lindl</strain>
    </source>
</reference>
<proteinExistence type="predicted"/>
<sequence>MSISSELKYRIILNVLEYGLHVDHLEYGEMVIERAHVYNLLEAMLISKTTLSDALSSRQVE</sequence>